<keyword evidence="4" id="KW-1185">Reference proteome</keyword>
<feature type="region of interest" description="Disordered" evidence="2">
    <location>
        <begin position="542"/>
        <end position="571"/>
    </location>
</feature>
<feature type="coiled-coil region" evidence="1">
    <location>
        <begin position="288"/>
        <end position="315"/>
    </location>
</feature>
<dbReference type="EMBL" id="ML213602">
    <property type="protein sequence ID" value="TFK38720.1"/>
    <property type="molecule type" value="Genomic_DNA"/>
</dbReference>
<feature type="compositionally biased region" description="Polar residues" evidence="2">
    <location>
        <begin position="206"/>
        <end position="237"/>
    </location>
</feature>
<feature type="region of interest" description="Disordered" evidence="2">
    <location>
        <begin position="502"/>
        <end position="526"/>
    </location>
</feature>
<feature type="compositionally biased region" description="Pro residues" evidence="2">
    <location>
        <begin position="630"/>
        <end position="641"/>
    </location>
</feature>
<feature type="region of interest" description="Disordered" evidence="2">
    <location>
        <begin position="201"/>
        <end position="258"/>
    </location>
</feature>
<reference evidence="3 4" key="1">
    <citation type="journal article" date="2019" name="Nat. Ecol. Evol.">
        <title>Megaphylogeny resolves global patterns of mushroom evolution.</title>
        <authorList>
            <person name="Varga T."/>
            <person name="Krizsan K."/>
            <person name="Foldi C."/>
            <person name="Dima B."/>
            <person name="Sanchez-Garcia M."/>
            <person name="Sanchez-Ramirez S."/>
            <person name="Szollosi G.J."/>
            <person name="Szarkandi J.G."/>
            <person name="Papp V."/>
            <person name="Albert L."/>
            <person name="Andreopoulos W."/>
            <person name="Angelini C."/>
            <person name="Antonin V."/>
            <person name="Barry K.W."/>
            <person name="Bougher N.L."/>
            <person name="Buchanan P."/>
            <person name="Buyck B."/>
            <person name="Bense V."/>
            <person name="Catcheside P."/>
            <person name="Chovatia M."/>
            <person name="Cooper J."/>
            <person name="Damon W."/>
            <person name="Desjardin D."/>
            <person name="Finy P."/>
            <person name="Geml J."/>
            <person name="Haridas S."/>
            <person name="Hughes K."/>
            <person name="Justo A."/>
            <person name="Karasinski D."/>
            <person name="Kautmanova I."/>
            <person name="Kiss B."/>
            <person name="Kocsube S."/>
            <person name="Kotiranta H."/>
            <person name="LaButti K.M."/>
            <person name="Lechner B.E."/>
            <person name="Liimatainen K."/>
            <person name="Lipzen A."/>
            <person name="Lukacs Z."/>
            <person name="Mihaltcheva S."/>
            <person name="Morgado L.N."/>
            <person name="Niskanen T."/>
            <person name="Noordeloos M.E."/>
            <person name="Ohm R.A."/>
            <person name="Ortiz-Santana B."/>
            <person name="Ovrebo C."/>
            <person name="Racz N."/>
            <person name="Riley R."/>
            <person name="Savchenko A."/>
            <person name="Shiryaev A."/>
            <person name="Soop K."/>
            <person name="Spirin V."/>
            <person name="Szebenyi C."/>
            <person name="Tomsovsky M."/>
            <person name="Tulloss R.E."/>
            <person name="Uehling J."/>
            <person name="Grigoriev I.V."/>
            <person name="Vagvolgyi C."/>
            <person name="Papp T."/>
            <person name="Martin F.M."/>
            <person name="Miettinen O."/>
            <person name="Hibbett D.S."/>
            <person name="Nagy L.G."/>
        </authorList>
    </citation>
    <scope>NUCLEOTIDE SEQUENCE [LARGE SCALE GENOMIC DNA]</scope>
    <source>
        <strain evidence="3 4">CBS 166.37</strain>
    </source>
</reference>
<name>A0A5C3M0K2_9AGAR</name>
<evidence type="ECO:0000256" key="1">
    <source>
        <dbReference type="SAM" id="Coils"/>
    </source>
</evidence>
<keyword evidence="1" id="KW-0175">Coiled coil</keyword>
<gene>
    <name evidence="3" type="ORF">BDQ12DRAFT_712672</name>
</gene>
<feature type="region of interest" description="Disordered" evidence="2">
    <location>
        <begin position="61"/>
        <end position="101"/>
    </location>
</feature>
<organism evidence="3 4">
    <name type="scientific">Crucibulum laeve</name>
    <dbReference type="NCBI Taxonomy" id="68775"/>
    <lineage>
        <taxon>Eukaryota</taxon>
        <taxon>Fungi</taxon>
        <taxon>Dikarya</taxon>
        <taxon>Basidiomycota</taxon>
        <taxon>Agaricomycotina</taxon>
        <taxon>Agaricomycetes</taxon>
        <taxon>Agaricomycetidae</taxon>
        <taxon>Agaricales</taxon>
        <taxon>Agaricineae</taxon>
        <taxon>Nidulariaceae</taxon>
        <taxon>Crucibulum</taxon>
    </lineage>
</organism>
<proteinExistence type="predicted"/>
<evidence type="ECO:0000313" key="3">
    <source>
        <dbReference type="EMBL" id="TFK38720.1"/>
    </source>
</evidence>
<evidence type="ECO:0000256" key="2">
    <source>
        <dbReference type="SAM" id="MobiDB-lite"/>
    </source>
</evidence>
<dbReference type="Proteomes" id="UP000308652">
    <property type="component" value="Unassembled WGS sequence"/>
</dbReference>
<dbReference type="AlphaFoldDB" id="A0A5C3M0K2"/>
<protein>
    <submittedName>
        <fullName evidence="3">Uncharacterized protein</fullName>
    </submittedName>
</protein>
<evidence type="ECO:0000313" key="4">
    <source>
        <dbReference type="Proteomes" id="UP000308652"/>
    </source>
</evidence>
<accession>A0A5C3M0K2</accession>
<feature type="region of interest" description="Disordered" evidence="2">
    <location>
        <begin position="618"/>
        <end position="641"/>
    </location>
</feature>
<sequence>MSALYDSAYASSIDFDMSSPNCSGGSFPSSLLDRSLATYHSTTPSTAPSKRSVFSKIKCLTTRSRSRSRSRVDMPSLQTTPSLMPPIPSGPHPKSLPSSRMYSQSFPTTDLGYIPHRPPASPPRSPSYSICSQSTMSTMSSMTTSSTATDPCSPSIPINLTFVAQQDAYRPWISYPEDPFSQYSVIQGEMIQGRTSVVSPPKIITGTRSRTCSSPSVTFSRHPSTLASSQPLQTSPRPSIADLPVPSSRRGSYYVPRPYTNTPTQIPYDAFASEDYTYYDSYFETDSAKDADLDLERLRKECDDIRQMRQRKLALIGEVTSDTRQTQNIRGGVREVVVDGEGSDGESAFVGNVTSLTPTASQVIPGDRKRHSVTNSTSISFLHEAESRHRSYSDVARSEGGMASRRPRVDAGNVLWDGGEEEARKRERRRMRTEALSSSLAPECSRSAISLVRQDVDQILQIEKQRSTLKTPKQHSTTLHLDFPLPPPLVLPISMCLGPLPPTTSRSYSPPADKTQHTRSPATKPLLERLCSKTEIQGDALARPIASDKGRPRHCKSSHATPLPRSSRHLTMPNVYSSAPVSLYSSSAISLSSISSCSTMQPNSSLNYHPNSVFRRLSASPVSRQSQLPPRFPPPSRPIPPVPSATVDVGSTSANERSAAIISSRTPIPLVSFSSSRLSTTCTSSTNTIIPSSVQFCRMREREEERELLQRGLMALSSVMPFATDEWEYEAVEDDAHNDIEQAPVEESKDEATDLEIVVGYYSARSSFSL</sequence>